<dbReference type="AlphaFoldDB" id="A0A843XED0"/>
<dbReference type="EMBL" id="NMUH01007654">
    <property type="protein sequence ID" value="MQM17623.1"/>
    <property type="molecule type" value="Genomic_DNA"/>
</dbReference>
<comment type="caution">
    <text evidence="2">The sequence shown here is derived from an EMBL/GenBank/DDBJ whole genome shotgun (WGS) entry which is preliminary data.</text>
</comment>
<reference evidence="2" key="1">
    <citation type="submission" date="2017-07" db="EMBL/GenBank/DDBJ databases">
        <title>Taro Niue Genome Assembly and Annotation.</title>
        <authorList>
            <person name="Atibalentja N."/>
            <person name="Keating K."/>
            <person name="Fields C.J."/>
        </authorList>
    </citation>
    <scope>NUCLEOTIDE SEQUENCE</scope>
    <source>
        <strain evidence="2">Niue_2</strain>
        <tissue evidence="2">Leaf</tissue>
    </source>
</reference>
<gene>
    <name evidence="2" type="ORF">Taro_050596</name>
</gene>
<feature type="compositionally biased region" description="Basic and acidic residues" evidence="1">
    <location>
        <begin position="53"/>
        <end position="68"/>
    </location>
</feature>
<evidence type="ECO:0000256" key="1">
    <source>
        <dbReference type="SAM" id="MobiDB-lite"/>
    </source>
</evidence>
<sequence length="77" mass="8792">MTSTVYNSTTPPEKVVYQPQTITCTGYRYLLPRGTTTEITRHTSTSKTSTSESHTHEPQPVAKHESKRTTPPYWTDY</sequence>
<feature type="region of interest" description="Disordered" evidence="1">
    <location>
        <begin position="34"/>
        <end position="77"/>
    </location>
</feature>
<name>A0A843XED0_COLES</name>
<proteinExistence type="predicted"/>
<accession>A0A843XED0</accession>
<feature type="compositionally biased region" description="Low complexity" evidence="1">
    <location>
        <begin position="35"/>
        <end position="52"/>
    </location>
</feature>
<organism evidence="2 3">
    <name type="scientific">Colocasia esculenta</name>
    <name type="common">Wild taro</name>
    <name type="synonym">Arum esculentum</name>
    <dbReference type="NCBI Taxonomy" id="4460"/>
    <lineage>
        <taxon>Eukaryota</taxon>
        <taxon>Viridiplantae</taxon>
        <taxon>Streptophyta</taxon>
        <taxon>Embryophyta</taxon>
        <taxon>Tracheophyta</taxon>
        <taxon>Spermatophyta</taxon>
        <taxon>Magnoliopsida</taxon>
        <taxon>Liliopsida</taxon>
        <taxon>Araceae</taxon>
        <taxon>Aroideae</taxon>
        <taxon>Colocasieae</taxon>
        <taxon>Colocasia</taxon>
    </lineage>
</organism>
<keyword evidence="3" id="KW-1185">Reference proteome</keyword>
<protein>
    <submittedName>
        <fullName evidence="2">Uncharacterized protein</fullName>
    </submittedName>
</protein>
<dbReference type="Proteomes" id="UP000652761">
    <property type="component" value="Unassembled WGS sequence"/>
</dbReference>
<evidence type="ECO:0000313" key="3">
    <source>
        <dbReference type="Proteomes" id="UP000652761"/>
    </source>
</evidence>
<evidence type="ECO:0000313" key="2">
    <source>
        <dbReference type="EMBL" id="MQM17623.1"/>
    </source>
</evidence>